<dbReference type="EMBL" id="LAZR01064027">
    <property type="protein sequence ID" value="KKK58351.1"/>
    <property type="molecule type" value="Genomic_DNA"/>
</dbReference>
<proteinExistence type="predicted"/>
<comment type="caution">
    <text evidence="1">The sequence shown here is derived from an EMBL/GenBank/DDBJ whole genome shotgun (WGS) entry which is preliminary data.</text>
</comment>
<name>A0A0F8ZEC6_9ZZZZ</name>
<organism evidence="1">
    <name type="scientific">marine sediment metagenome</name>
    <dbReference type="NCBI Taxonomy" id="412755"/>
    <lineage>
        <taxon>unclassified sequences</taxon>
        <taxon>metagenomes</taxon>
        <taxon>ecological metagenomes</taxon>
    </lineage>
</organism>
<dbReference type="AlphaFoldDB" id="A0A0F8ZEC6"/>
<protein>
    <submittedName>
        <fullName evidence="1">Uncharacterized protein</fullName>
    </submittedName>
</protein>
<feature type="non-terminal residue" evidence="1">
    <location>
        <position position="1"/>
    </location>
</feature>
<accession>A0A0F8ZEC6</accession>
<gene>
    <name evidence="1" type="ORF">LCGC14_3045310</name>
</gene>
<reference evidence="1" key="1">
    <citation type="journal article" date="2015" name="Nature">
        <title>Complex archaea that bridge the gap between prokaryotes and eukaryotes.</title>
        <authorList>
            <person name="Spang A."/>
            <person name="Saw J.H."/>
            <person name="Jorgensen S.L."/>
            <person name="Zaremba-Niedzwiedzka K."/>
            <person name="Martijn J."/>
            <person name="Lind A.E."/>
            <person name="van Eijk R."/>
            <person name="Schleper C."/>
            <person name="Guy L."/>
            <person name="Ettema T.J."/>
        </authorList>
    </citation>
    <scope>NUCLEOTIDE SEQUENCE</scope>
</reference>
<evidence type="ECO:0000313" key="1">
    <source>
        <dbReference type="EMBL" id="KKK58351.1"/>
    </source>
</evidence>
<sequence length="338" mass="39856">FLYISGLTPLWLWLFLRLPRGYNMTSELRNENQLIVNANAPMGACDWGKPAFMWLAISSYSPLKEHWWVRGIDFPYEIVLLPGYKRPAALKIDDIDAIWYEGEVTEPLVIWDGEFSDNLFEMISMCMDPAAEMIDYIRVRRSGSSTFMEDPRPLKMLKARPQRTFEGNLVSYHRSANRKKFVAGVKRYYQEWQQKTRAWHISGGMSICYDERHIKSPRHPRVHWRMLVNRHPDVDEKFLFSESQEKPPGIPGLKFGYDLFKEEMAKHPEWMPKQLELDYLIDIDEEFVRTPYQQVSFKQTRHIPLTKEDEKILKKGGDYATPGVRSFLNKFHASLRRG</sequence>